<dbReference type="AlphaFoldDB" id="A0A9E9NSK1"/>
<organism evidence="2">
    <name type="scientific">Oxalobacter aliiformigenes</name>
    <dbReference type="NCBI Taxonomy" id="2946593"/>
    <lineage>
        <taxon>Bacteria</taxon>
        <taxon>Pseudomonadati</taxon>
        <taxon>Pseudomonadota</taxon>
        <taxon>Betaproteobacteria</taxon>
        <taxon>Burkholderiales</taxon>
        <taxon>Oxalobacteraceae</taxon>
        <taxon>Oxalobacter</taxon>
    </lineage>
</organism>
<dbReference type="RefSeq" id="WP_269284653.1">
    <property type="nucleotide sequence ID" value="NZ_CP098250.1"/>
</dbReference>
<evidence type="ECO:0000256" key="1">
    <source>
        <dbReference type="SAM" id="MobiDB-lite"/>
    </source>
</evidence>
<gene>
    <name evidence="2" type="ORF">NB646_05495</name>
</gene>
<feature type="compositionally biased region" description="Basic and acidic residues" evidence="1">
    <location>
        <begin position="22"/>
        <end position="61"/>
    </location>
</feature>
<name>A0A9E9NSK1_9BURK</name>
<accession>A0A9E9NSK1</accession>
<reference evidence="2" key="1">
    <citation type="journal article" date="2022" name="Front. Microbiol.">
        <title>New perspectives on an old grouping: The genomic and phenotypic variability of Oxalobacter formigenes and the implications for calcium oxalate stone prevention.</title>
        <authorList>
            <person name="Chmiel J.A."/>
            <person name="Carr C."/>
            <person name="Stuivenberg G.A."/>
            <person name="Venema R."/>
            <person name="Chanyi R.M."/>
            <person name="Al K.F."/>
            <person name="Giguere D."/>
            <person name="Say H."/>
            <person name="Akouris P.P."/>
            <person name="Dominguez Romero S.A."/>
            <person name="Kwong A."/>
            <person name="Tai V."/>
            <person name="Koval S.F."/>
            <person name="Razvi H."/>
            <person name="Bjazevic J."/>
            <person name="Burton J.P."/>
        </authorList>
    </citation>
    <scope>NUCLEOTIDE SEQUENCE</scope>
    <source>
        <strain evidence="2">OxK</strain>
    </source>
</reference>
<sequence>MQVHKRQGASSVATVGSLVPEKSGKDRTDRSFEPGERSGTEKAGKREVRGARSFFAEERLSPDTPPVGTVRDFPDVFGVSPEKDTIFHDRIGTPVAIGKRLFVAFPSAVGRCFGRVRYERADGNREREA</sequence>
<feature type="region of interest" description="Disordered" evidence="1">
    <location>
        <begin position="1"/>
        <end position="73"/>
    </location>
</feature>
<dbReference type="EMBL" id="CP098251">
    <property type="protein sequence ID" value="WAV90329.1"/>
    <property type="molecule type" value="Genomic_DNA"/>
</dbReference>
<proteinExistence type="predicted"/>
<protein>
    <submittedName>
        <fullName evidence="2">Uncharacterized protein</fullName>
    </submittedName>
</protein>
<dbReference type="Proteomes" id="UP001164819">
    <property type="component" value="Chromosome"/>
</dbReference>
<evidence type="ECO:0000313" key="2">
    <source>
        <dbReference type="EMBL" id="WAV90329.1"/>
    </source>
</evidence>